<dbReference type="STRING" id="930131.SAMN05216389_1213"/>
<feature type="coiled-coil region" evidence="1">
    <location>
        <begin position="62"/>
        <end position="114"/>
    </location>
</feature>
<evidence type="ECO:0000313" key="4">
    <source>
        <dbReference type="Proteomes" id="UP000198618"/>
    </source>
</evidence>
<evidence type="ECO:0000256" key="1">
    <source>
        <dbReference type="SAM" id="Coils"/>
    </source>
</evidence>
<feature type="region of interest" description="Disordered" evidence="2">
    <location>
        <begin position="1"/>
        <end position="41"/>
    </location>
</feature>
<proteinExistence type="predicted"/>
<name>A0A1I0GDX4_9BACI</name>
<feature type="compositionally biased region" description="Basic and acidic residues" evidence="2">
    <location>
        <begin position="1"/>
        <end position="36"/>
    </location>
</feature>
<reference evidence="3 4" key="1">
    <citation type="submission" date="2016-10" db="EMBL/GenBank/DDBJ databases">
        <authorList>
            <person name="de Groot N.N."/>
        </authorList>
    </citation>
    <scope>NUCLEOTIDE SEQUENCE [LARGE SCALE GENOMIC DNA]</scope>
    <source>
        <strain evidence="3 4">IBRC-M 10780</strain>
    </source>
</reference>
<dbReference type="AlphaFoldDB" id="A0A1I0GDX4"/>
<evidence type="ECO:0000313" key="3">
    <source>
        <dbReference type="EMBL" id="SET69058.1"/>
    </source>
</evidence>
<dbReference type="Pfam" id="PF06810">
    <property type="entry name" value="Phage_scaffold"/>
    <property type="match status" value="1"/>
</dbReference>
<dbReference type="OrthoDB" id="2626708at2"/>
<sequence length="232" mass="26601">MSEEVKNEEVNEETTKVDETKETSETTEKTNEKSDDTFVPQSKVNDIVQKRVAREKEKYADYDDLKAKLTEYEKAEQERKEAEMTELERLQSQLEQYQKTAEEAEQIKQQTLESANQRLIKSEFKVLAKDSGIRKDALEAAFKLADFESVEVDEDGNVKGVDSVIESLKESSKFLFGGNDYADPSPGQHEAKRDPSKDQIRKKLEELETKARKSGRIEDKVAYASYKREVGL</sequence>
<dbReference type="Proteomes" id="UP000198618">
    <property type="component" value="Unassembled WGS sequence"/>
</dbReference>
<accession>A0A1I0GDX4</accession>
<dbReference type="InterPro" id="IPR009636">
    <property type="entry name" value="SCAF"/>
</dbReference>
<keyword evidence="1" id="KW-0175">Coiled coil</keyword>
<dbReference type="EMBL" id="FOHE01000021">
    <property type="protein sequence ID" value="SET69058.1"/>
    <property type="molecule type" value="Genomic_DNA"/>
</dbReference>
<protein>
    <submittedName>
        <fullName evidence="3">Phage minor structural protein GP20</fullName>
    </submittedName>
</protein>
<dbReference type="RefSeq" id="WP_090872018.1">
    <property type="nucleotide sequence ID" value="NZ_FOHE01000021.1"/>
</dbReference>
<feature type="region of interest" description="Disordered" evidence="2">
    <location>
        <begin position="175"/>
        <end position="200"/>
    </location>
</feature>
<organism evidence="3 4">
    <name type="scientific">Oceanobacillus limi</name>
    <dbReference type="NCBI Taxonomy" id="930131"/>
    <lineage>
        <taxon>Bacteria</taxon>
        <taxon>Bacillati</taxon>
        <taxon>Bacillota</taxon>
        <taxon>Bacilli</taxon>
        <taxon>Bacillales</taxon>
        <taxon>Bacillaceae</taxon>
        <taxon>Oceanobacillus</taxon>
    </lineage>
</organism>
<gene>
    <name evidence="3" type="ORF">SAMN05216389_1213</name>
</gene>
<evidence type="ECO:0000256" key="2">
    <source>
        <dbReference type="SAM" id="MobiDB-lite"/>
    </source>
</evidence>
<keyword evidence="4" id="KW-1185">Reference proteome</keyword>
<feature type="compositionally biased region" description="Basic and acidic residues" evidence="2">
    <location>
        <begin position="189"/>
        <end position="200"/>
    </location>
</feature>